<dbReference type="RefSeq" id="WP_208056422.1">
    <property type="nucleotide sequence ID" value="NZ_JAGEMK010000007.1"/>
</dbReference>
<dbReference type="EMBL" id="JAGEMK010000007">
    <property type="protein sequence ID" value="MBO1752743.1"/>
    <property type="molecule type" value="Genomic_DNA"/>
</dbReference>
<dbReference type="InterPro" id="IPR025889">
    <property type="entry name" value="GSP17M-like_dom"/>
</dbReference>
<dbReference type="Proteomes" id="UP000664209">
    <property type="component" value="Unassembled WGS sequence"/>
</dbReference>
<evidence type="ECO:0000256" key="2">
    <source>
        <dbReference type="SAM" id="Phobius"/>
    </source>
</evidence>
<sequence>MTMNRSGRLPAIPTMPRGEQIAVYEEYLAAQKAVDYLSDKEFPVQHVTIVGADLHMVERVTGRLTYSRVALAGLASGAWFGLFVGLLLSLFSSEASFRPIFLGIAIGAAFGILFSVISYSFTGGKRDFTSASQIVASSYAVLCAPEQAHKARAMLTESGGPGVGRVRVAPAAAPPSQAQPPQAPVPPTTPSAGPSEPGPTPPA</sequence>
<dbReference type="Pfam" id="PF11181">
    <property type="entry name" value="YflT"/>
    <property type="match status" value="1"/>
</dbReference>
<evidence type="ECO:0000259" key="3">
    <source>
        <dbReference type="Pfam" id="PF11181"/>
    </source>
</evidence>
<comment type="caution">
    <text evidence="4">The sequence shown here is derived from an EMBL/GenBank/DDBJ whole genome shotgun (WGS) entry which is preliminary data.</text>
</comment>
<feature type="transmembrane region" description="Helical" evidence="2">
    <location>
        <begin position="69"/>
        <end position="88"/>
    </location>
</feature>
<evidence type="ECO:0000313" key="4">
    <source>
        <dbReference type="EMBL" id="MBO1752743.1"/>
    </source>
</evidence>
<feature type="transmembrane region" description="Helical" evidence="2">
    <location>
        <begin position="100"/>
        <end position="121"/>
    </location>
</feature>
<organism evidence="4 5">
    <name type="scientific">Actinotalea soli</name>
    <dbReference type="NCBI Taxonomy" id="2819234"/>
    <lineage>
        <taxon>Bacteria</taxon>
        <taxon>Bacillati</taxon>
        <taxon>Actinomycetota</taxon>
        <taxon>Actinomycetes</taxon>
        <taxon>Micrococcales</taxon>
        <taxon>Cellulomonadaceae</taxon>
        <taxon>Actinotalea</taxon>
    </lineage>
</organism>
<feature type="compositionally biased region" description="Pro residues" evidence="1">
    <location>
        <begin position="177"/>
        <end position="189"/>
    </location>
</feature>
<evidence type="ECO:0000313" key="5">
    <source>
        <dbReference type="Proteomes" id="UP000664209"/>
    </source>
</evidence>
<name>A0A939LRK4_9CELL</name>
<reference evidence="4" key="1">
    <citation type="submission" date="2021-03" db="EMBL/GenBank/DDBJ databases">
        <title>Actinotalea soli sp. nov., isolated from soil.</title>
        <authorList>
            <person name="Ping W."/>
            <person name="Zhang J."/>
        </authorList>
    </citation>
    <scope>NUCLEOTIDE SEQUENCE</scope>
    <source>
        <strain evidence="4">BY-33</strain>
    </source>
</reference>
<keyword evidence="2" id="KW-0812">Transmembrane</keyword>
<feature type="compositionally biased region" description="Low complexity" evidence="1">
    <location>
        <begin position="164"/>
        <end position="176"/>
    </location>
</feature>
<evidence type="ECO:0000256" key="1">
    <source>
        <dbReference type="SAM" id="MobiDB-lite"/>
    </source>
</evidence>
<feature type="region of interest" description="Disordered" evidence="1">
    <location>
        <begin position="156"/>
        <end position="203"/>
    </location>
</feature>
<gene>
    <name evidence="4" type="ORF">J4G33_13100</name>
</gene>
<protein>
    <recommendedName>
        <fullName evidence="3">General stress protein 17M-like domain-containing protein</fullName>
    </recommendedName>
</protein>
<accession>A0A939LRK4</accession>
<feature type="domain" description="General stress protein 17M-like" evidence="3">
    <location>
        <begin position="20"/>
        <end position="98"/>
    </location>
</feature>
<dbReference type="AlphaFoldDB" id="A0A939LRK4"/>
<keyword evidence="2" id="KW-0472">Membrane</keyword>
<keyword evidence="2" id="KW-1133">Transmembrane helix</keyword>
<proteinExistence type="predicted"/>
<keyword evidence="5" id="KW-1185">Reference proteome</keyword>